<protein>
    <recommendedName>
        <fullName evidence="3">CinA C-terminal domain-containing protein</fullName>
    </recommendedName>
</protein>
<sequence>MEAETLAANGALAFHKIAALANRASTSVTIDGVKTSGAIASTTGGTVLCLGETKTGTRHLNGSCVAYATVQRVLSDAQIATALATMIA</sequence>
<evidence type="ECO:0000313" key="1">
    <source>
        <dbReference type="EMBL" id="MCS5734132.1"/>
    </source>
</evidence>
<comment type="caution">
    <text evidence="1">The sequence shown here is derived from an EMBL/GenBank/DDBJ whole genome shotgun (WGS) entry which is preliminary data.</text>
</comment>
<organism evidence="1 2">
    <name type="scientific">Herbiconiux daphne</name>
    <dbReference type="NCBI Taxonomy" id="2970914"/>
    <lineage>
        <taxon>Bacteria</taxon>
        <taxon>Bacillati</taxon>
        <taxon>Actinomycetota</taxon>
        <taxon>Actinomycetes</taxon>
        <taxon>Micrococcales</taxon>
        <taxon>Microbacteriaceae</taxon>
        <taxon>Herbiconiux</taxon>
    </lineage>
</organism>
<gene>
    <name evidence="1" type="ORF">N1032_10320</name>
</gene>
<accession>A0ABT2H2J2</accession>
<dbReference type="RefSeq" id="WP_259538981.1">
    <property type="nucleotide sequence ID" value="NZ_JANLCJ010000003.1"/>
</dbReference>
<dbReference type="Proteomes" id="UP001165586">
    <property type="component" value="Unassembled WGS sequence"/>
</dbReference>
<reference evidence="1" key="1">
    <citation type="submission" date="2022-08" db="EMBL/GenBank/DDBJ databases">
        <authorList>
            <person name="Deng Y."/>
            <person name="Han X.-F."/>
            <person name="Zhang Y.-Q."/>
        </authorList>
    </citation>
    <scope>NUCLEOTIDE SEQUENCE</scope>
    <source>
        <strain evidence="1">CPCC 203386</strain>
    </source>
</reference>
<evidence type="ECO:0000313" key="2">
    <source>
        <dbReference type="Proteomes" id="UP001165586"/>
    </source>
</evidence>
<dbReference type="EMBL" id="JANLCJ010000003">
    <property type="protein sequence ID" value="MCS5734132.1"/>
    <property type="molecule type" value="Genomic_DNA"/>
</dbReference>
<proteinExistence type="predicted"/>
<name>A0ABT2H2J2_9MICO</name>
<evidence type="ECO:0008006" key="3">
    <source>
        <dbReference type="Google" id="ProtNLM"/>
    </source>
</evidence>
<keyword evidence="2" id="KW-1185">Reference proteome</keyword>